<keyword evidence="2 8" id="KW-0813">Transport</keyword>
<keyword evidence="5 8" id="KW-0812">Transmembrane</keyword>
<evidence type="ECO:0000256" key="2">
    <source>
        <dbReference type="ARBA" id="ARBA00022448"/>
    </source>
</evidence>
<sequence>MQRIIGYGNRTGWLVLAVLFLLILLPLAAVIIQVLLPGVFFGKLVLGDLSLLLDVFRRPLWYVSLKNSVLLGIGTTFFATIIGAALAMVRSRWSFPTAKMLDIAVWLLIITPSFILAQGWVMFASADGLASSWFGWTWMHALIFQPAGLITVMTLSKFPFAYLTVYTAMEWKVDRLSEAARLSGASPWTVWRTIQAPLLLPAFCSGAMLVFMDTVGDFGLPASIAAVFRFPTLPYSIYSALYTSPIRFDMAGALSFYLVLLIALAMSVQLYAMRKSRFDFLSSRATRTEAKKPKKGTPWFVLGNLVFLAIVIGIPLGSNLLMSVSDSSAAAGTVSFTLEHYKQLFTSGGALVSGLLHSLEIAAGAAVIGLVIGFLIAYVLTYSQFRGRKAIDVISLISLAVPGIVLGIGYIFIWNQAWSDKIGLLLYGTPWILILASVAGTVPVITRVVVSAMAKVPAQLLSAAQMQGASFTQRVTTILVPLIKGALLSAALTAFGAAVFDLAIASILYPPNFMTLPVVINKAFEDLKFGYAAAATLTGGGLVIAIIALMELLFKYNKKQARSSAHESHS</sequence>
<evidence type="ECO:0000313" key="10">
    <source>
        <dbReference type="EMBL" id="UJF34013.1"/>
    </source>
</evidence>
<feature type="transmembrane region" description="Helical" evidence="8">
    <location>
        <begin position="299"/>
        <end position="318"/>
    </location>
</feature>
<keyword evidence="4" id="KW-0997">Cell inner membrane</keyword>
<evidence type="ECO:0000256" key="1">
    <source>
        <dbReference type="ARBA" id="ARBA00004429"/>
    </source>
</evidence>
<name>A0ABY3SJ29_9BACL</name>
<feature type="transmembrane region" description="Helical" evidence="8">
    <location>
        <begin position="529"/>
        <end position="554"/>
    </location>
</feature>
<feature type="domain" description="ABC transmembrane type-1" evidence="9">
    <location>
        <begin position="355"/>
        <end position="555"/>
    </location>
</feature>
<feature type="transmembrane region" description="Helical" evidence="8">
    <location>
        <begin position="69"/>
        <end position="89"/>
    </location>
</feature>
<organism evidence="10 11">
    <name type="scientific">Paenibacillus hexagrammi</name>
    <dbReference type="NCBI Taxonomy" id="2908839"/>
    <lineage>
        <taxon>Bacteria</taxon>
        <taxon>Bacillati</taxon>
        <taxon>Bacillota</taxon>
        <taxon>Bacilli</taxon>
        <taxon>Bacillales</taxon>
        <taxon>Paenibacillaceae</taxon>
        <taxon>Paenibacillus</taxon>
    </lineage>
</organism>
<keyword evidence="6 8" id="KW-1133">Transmembrane helix</keyword>
<comment type="similarity">
    <text evidence="8">Belongs to the binding-protein-dependent transport system permease family.</text>
</comment>
<evidence type="ECO:0000259" key="9">
    <source>
        <dbReference type="PROSITE" id="PS50928"/>
    </source>
</evidence>
<feature type="transmembrane region" description="Helical" evidence="8">
    <location>
        <begin position="254"/>
        <end position="273"/>
    </location>
</feature>
<evidence type="ECO:0000256" key="3">
    <source>
        <dbReference type="ARBA" id="ARBA00022475"/>
    </source>
</evidence>
<evidence type="ECO:0000256" key="8">
    <source>
        <dbReference type="RuleBase" id="RU363032"/>
    </source>
</evidence>
<dbReference type="CDD" id="cd06261">
    <property type="entry name" value="TM_PBP2"/>
    <property type="match status" value="2"/>
</dbReference>
<feature type="transmembrane region" description="Helical" evidence="8">
    <location>
        <begin position="393"/>
        <end position="413"/>
    </location>
</feature>
<evidence type="ECO:0000313" key="11">
    <source>
        <dbReference type="Proteomes" id="UP001649230"/>
    </source>
</evidence>
<dbReference type="Pfam" id="PF00528">
    <property type="entry name" value="BPD_transp_1"/>
    <property type="match status" value="2"/>
</dbReference>
<protein>
    <submittedName>
        <fullName evidence="10">Iron ABC transporter permease</fullName>
    </submittedName>
</protein>
<evidence type="ECO:0000256" key="7">
    <source>
        <dbReference type="ARBA" id="ARBA00023136"/>
    </source>
</evidence>
<feature type="transmembrane region" description="Helical" evidence="8">
    <location>
        <begin position="425"/>
        <end position="445"/>
    </location>
</feature>
<dbReference type="Proteomes" id="UP001649230">
    <property type="component" value="Chromosome"/>
</dbReference>
<feature type="transmembrane region" description="Helical" evidence="8">
    <location>
        <begin position="101"/>
        <end position="123"/>
    </location>
</feature>
<dbReference type="Gene3D" id="1.10.3720.10">
    <property type="entry name" value="MetI-like"/>
    <property type="match status" value="2"/>
</dbReference>
<feature type="transmembrane region" description="Helical" evidence="8">
    <location>
        <begin position="486"/>
        <end position="509"/>
    </location>
</feature>
<feature type="transmembrane region" description="Helical" evidence="8">
    <location>
        <begin position="361"/>
        <end position="381"/>
    </location>
</feature>
<dbReference type="RefSeq" id="WP_235120404.1">
    <property type="nucleotide sequence ID" value="NZ_CP090978.1"/>
</dbReference>
<dbReference type="EMBL" id="CP090978">
    <property type="protein sequence ID" value="UJF34013.1"/>
    <property type="molecule type" value="Genomic_DNA"/>
</dbReference>
<dbReference type="InterPro" id="IPR000515">
    <property type="entry name" value="MetI-like"/>
</dbReference>
<dbReference type="PANTHER" id="PTHR43357:SF4">
    <property type="entry name" value="INNER MEMBRANE ABC TRANSPORTER PERMEASE PROTEIN YDCV"/>
    <property type="match status" value="1"/>
</dbReference>
<comment type="subcellular location">
    <subcellularLocation>
        <location evidence="1">Cell inner membrane</location>
        <topology evidence="1">Multi-pass membrane protein</topology>
    </subcellularLocation>
    <subcellularLocation>
        <location evidence="8">Cell membrane</location>
        <topology evidence="8">Multi-pass membrane protein</topology>
    </subcellularLocation>
</comment>
<gene>
    <name evidence="10" type="ORF">L0M14_01880</name>
</gene>
<feature type="transmembrane region" description="Helical" evidence="8">
    <location>
        <begin position="12"/>
        <end position="36"/>
    </location>
</feature>
<evidence type="ECO:0000256" key="4">
    <source>
        <dbReference type="ARBA" id="ARBA00022519"/>
    </source>
</evidence>
<feature type="transmembrane region" description="Helical" evidence="8">
    <location>
        <begin position="190"/>
        <end position="212"/>
    </location>
</feature>
<evidence type="ECO:0000256" key="5">
    <source>
        <dbReference type="ARBA" id="ARBA00022692"/>
    </source>
</evidence>
<proteinExistence type="inferred from homology"/>
<feature type="transmembrane region" description="Helical" evidence="8">
    <location>
        <begin position="143"/>
        <end position="169"/>
    </location>
</feature>
<reference evidence="10 11" key="1">
    <citation type="journal article" date="2024" name="Int. J. Syst. Evol. Microbiol.">
        <title>Paenibacillus hexagrammi sp. nov., a novel bacterium isolated from the gut content of Hexagrammos agrammus.</title>
        <authorList>
            <person name="Jung H.K."/>
            <person name="Kim D.G."/>
            <person name="Zin H."/>
            <person name="Park J."/>
            <person name="Jung H."/>
            <person name="Kim Y.O."/>
            <person name="Kong H.J."/>
            <person name="Kim J.W."/>
            <person name="Kim Y.S."/>
        </authorList>
    </citation>
    <scope>NUCLEOTIDE SEQUENCE [LARGE SCALE GENOMIC DNA]</scope>
    <source>
        <strain evidence="10 11">YPD9-1</strain>
    </source>
</reference>
<evidence type="ECO:0000256" key="6">
    <source>
        <dbReference type="ARBA" id="ARBA00022989"/>
    </source>
</evidence>
<keyword evidence="7 8" id="KW-0472">Membrane</keyword>
<keyword evidence="3" id="KW-1003">Cell membrane</keyword>
<dbReference type="PROSITE" id="PS50928">
    <property type="entry name" value="ABC_TM1"/>
    <property type="match status" value="2"/>
</dbReference>
<accession>A0ABY3SJ29</accession>
<dbReference type="SUPFAM" id="SSF161098">
    <property type="entry name" value="MetI-like"/>
    <property type="match status" value="2"/>
</dbReference>
<dbReference type="InterPro" id="IPR035906">
    <property type="entry name" value="MetI-like_sf"/>
</dbReference>
<keyword evidence="11" id="KW-1185">Reference proteome</keyword>
<feature type="domain" description="ABC transmembrane type-1" evidence="9">
    <location>
        <begin position="65"/>
        <end position="269"/>
    </location>
</feature>
<dbReference type="PANTHER" id="PTHR43357">
    <property type="entry name" value="INNER MEMBRANE ABC TRANSPORTER PERMEASE PROTEIN YDCV"/>
    <property type="match status" value="1"/>
</dbReference>